<name>A0A151IIB1_9HYME</name>
<organism evidence="1 2">
    <name type="scientific">Cyphomyrmex costatus</name>
    <dbReference type="NCBI Taxonomy" id="456900"/>
    <lineage>
        <taxon>Eukaryota</taxon>
        <taxon>Metazoa</taxon>
        <taxon>Ecdysozoa</taxon>
        <taxon>Arthropoda</taxon>
        <taxon>Hexapoda</taxon>
        <taxon>Insecta</taxon>
        <taxon>Pterygota</taxon>
        <taxon>Neoptera</taxon>
        <taxon>Endopterygota</taxon>
        <taxon>Hymenoptera</taxon>
        <taxon>Apocrita</taxon>
        <taxon>Aculeata</taxon>
        <taxon>Formicoidea</taxon>
        <taxon>Formicidae</taxon>
        <taxon>Myrmicinae</taxon>
        <taxon>Cyphomyrmex</taxon>
    </lineage>
</organism>
<protein>
    <submittedName>
        <fullName evidence="1">Uncharacterized protein</fullName>
    </submittedName>
</protein>
<gene>
    <name evidence="1" type="ORF">ALC62_06867</name>
</gene>
<sequence>SAYRGPVRALICKDRMQDCGGRDVFLEGSFNLSVRSPRRNVGDVSSELSALLEDSPYPLVALCQVTVDEIGSICSRGCLLSAAVLTISAAVSRIDLTASRSPGSRGSLSIQSSTLERSTRLIGDRCPLRASPKLTEIYRSKCCSVLSIIYLTPDALSTLGPPVAFPCNPSVQQTVVQDRLQRRNHLPVADNRHFRLPTRHRQDASPSP</sequence>
<evidence type="ECO:0000313" key="2">
    <source>
        <dbReference type="Proteomes" id="UP000078542"/>
    </source>
</evidence>
<reference evidence="1 2" key="1">
    <citation type="submission" date="2016-03" db="EMBL/GenBank/DDBJ databases">
        <title>Cyphomyrmex costatus WGS genome.</title>
        <authorList>
            <person name="Nygaard S."/>
            <person name="Hu H."/>
            <person name="Boomsma J."/>
            <person name="Zhang G."/>
        </authorList>
    </citation>
    <scope>NUCLEOTIDE SEQUENCE [LARGE SCALE GENOMIC DNA]</scope>
    <source>
        <strain evidence="1">MS0001</strain>
        <tissue evidence="1">Whole body</tissue>
    </source>
</reference>
<proteinExistence type="predicted"/>
<evidence type="ECO:0000313" key="1">
    <source>
        <dbReference type="EMBL" id="KYN02318.1"/>
    </source>
</evidence>
<dbReference type="Proteomes" id="UP000078542">
    <property type="component" value="Unassembled WGS sequence"/>
</dbReference>
<dbReference type="EMBL" id="KQ977492">
    <property type="protein sequence ID" value="KYN02318.1"/>
    <property type="molecule type" value="Genomic_DNA"/>
</dbReference>
<accession>A0A151IIB1</accession>
<dbReference type="AlphaFoldDB" id="A0A151IIB1"/>
<feature type="non-terminal residue" evidence="1">
    <location>
        <position position="1"/>
    </location>
</feature>
<keyword evidence="2" id="KW-1185">Reference proteome</keyword>